<feature type="region of interest" description="Disordered" evidence="1">
    <location>
        <begin position="94"/>
        <end position="121"/>
    </location>
</feature>
<reference evidence="2 3" key="1">
    <citation type="submission" date="2023-08" db="EMBL/GenBank/DDBJ databases">
        <authorList>
            <person name="Palmer J.M."/>
        </authorList>
    </citation>
    <scope>NUCLEOTIDE SEQUENCE [LARGE SCALE GENOMIC DNA]</scope>
    <source>
        <strain evidence="2 3">TWF481</strain>
    </source>
</reference>
<feature type="compositionally biased region" description="Low complexity" evidence="1">
    <location>
        <begin position="94"/>
        <end position="109"/>
    </location>
</feature>
<evidence type="ECO:0000256" key="1">
    <source>
        <dbReference type="SAM" id="MobiDB-lite"/>
    </source>
</evidence>
<dbReference type="EMBL" id="JAVHJL010000003">
    <property type="protein sequence ID" value="KAK6507054.1"/>
    <property type="molecule type" value="Genomic_DNA"/>
</dbReference>
<keyword evidence="3" id="KW-1185">Reference proteome</keyword>
<feature type="compositionally biased region" description="Polar residues" evidence="1">
    <location>
        <begin position="110"/>
        <end position="120"/>
    </location>
</feature>
<evidence type="ECO:0000313" key="3">
    <source>
        <dbReference type="Proteomes" id="UP001370758"/>
    </source>
</evidence>
<proteinExistence type="predicted"/>
<organism evidence="2 3">
    <name type="scientific">Arthrobotrys musiformis</name>
    <dbReference type="NCBI Taxonomy" id="47236"/>
    <lineage>
        <taxon>Eukaryota</taxon>
        <taxon>Fungi</taxon>
        <taxon>Dikarya</taxon>
        <taxon>Ascomycota</taxon>
        <taxon>Pezizomycotina</taxon>
        <taxon>Orbiliomycetes</taxon>
        <taxon>Orbiliales</taxon>
        <taxon>Orbiliaceae</taxon>
        <taxon>Arthrobotrys</taxon>
    </lineage>
</organism>
<evidence type="ECO:0000313" key="2">
    <source>
        <dbReference type="EMBL" id="KAK6507054.1"/>
    </source>
</evidence>
<name>A0AAV9WFZ5_9PEZI</name>
<protein>
    <submittedName>
        <fullName evidence="2">Uncharacterized protein</fullName>
    </submittedName>
</protein>
<sequence>MRVPWYAVADGLSDMRMQPIQDPSLSVLRLPDVPRITDISDEEPNIPSTVDPGVGEGNISTALENMTLETTPVGQSEGGSKDLSEMIVEEINNLSLNDDNGLKDGNGNSRTDASGKSSGRTPRFLEIMDRVNGIRCLGRIIRLCSALDELIGDDSIEKEVLEALKEIEGKNKSELVTMTPRERKLAPGCVCDNRDVAGCWWEASPFCSYREPSRSIQCIPCPLDKILGRTSSWKMN</sequence>
<dbReference type="Proteomes" id="UP001370758">
    <property type="component" value="Unassembled WGS sequence"/>
</dbReference>
<comment type="caution">
    <text evidence="2">The sequence shown here is derived from an EMBL/GenBank/DDBJ whole genome shotgun (WGS) entry which is preliminary data.</text>
</comment>
<accession>A0AAV9WFZ5</accession>
<gene>
    <name evidence="2" type="ORF">TWF481_005506</name>
</gene>
<dbReference type="AlphaFoldDB" id="A0AAV9WFZ5"/>